<feature type="domain" description="Inositol polyphosphate-related phosphatase" evidence="1">
    <location>
        <begin position="7"/>
        <end position="115"/>
    </location>
</feature>
<accession>A0ABR0KRG3</accession>
<evidence type="ECO:0000313" key="3">
    <source>
        <dbReference type="Proteomes" id="UP001357485"/>
    </source>
</evidence>
<dbReference type="SUPFAM" id="SSF56219">
    <property type="entry name" value="DNase I-like"/>
    <property type="match status" value="1"/>
</dbReference>
<reference evidence="2 3" key="1">
    <citation type="submission" date="2023-08" db="EMBL/GenBank/DDBJ databases">
        <title>Black Yeasts Isolated from many extreme environments.</title>
        <authorList>
            <person name="Coleine C."/>
            <person name="Stajich J.E."/>
            <person name="Selbmann L."/>
        </authorList>
    </citation>
    <scope>NUCLEOTIDE SEQUENCE [LARGE SCALE GENOMIC DNA]</scope>
    <source>
        <strain evidence="2 3">CCFEE 536</strain>
    </source>
</reference>
<dbReference type="PANTHER" id="PTHR11200">
    <property type="entry name" value="INOSITOL 5-PHOSPHATASE"/>
    <property type="match status" value="1"/>
</dbReference>
<feature type="non-terminal residue" evidence="2">
    <location>
        <position position="1"/>
    </location>
</feature>
<evidence type="ECO:0000259" key="1">
    <source>
        <dbReference type="Pfam" id="PF22669"/>
    </source>
</evidence>
<name>A0ABR0KRG3_9PEZI</name>
<proteinExistence type="predicted"/>
<keyword evidence="3" id="KW-1185">Reference proteome</keyword>
<dbReference type="EMBL" id="JAVRRA010025477">
    <property type="protein sequence ID" value="KAK5112096.1"/>
    <property type="molecule type" value="Genomic_DNA"/>
</dbReference>
<sequence length="188" mass="20468">DPSDPLHYSQLLASDQLTRERNAGRTLHGLVEAPVRFPPTYKYHHGEGGGGETAVGNADAVGDAEALGKWDWAPHRWPSWCDRILYLDSSTASVQPHTYTALPLQRTSDHRPVALAVSIPSKPLSSKMKAPFPLNPHWKADRAAARQRELVVGVLAWLGLTWEGRAAVLVALVGSLGGWAVLRSLIAF</sequence>
<comment type="caution">
    <text evidence="2">The sequence shown here is derived from an EMBL/GenBank/DDBJ whole genome shotgun (WGS) entry which is preliminary data.</text>
</comment>
<gene>
    <name evidence="2" type="ORF">LTR16_005392</name>
</gene>
<evidence type="ECO:0000313" key="2">
    <source>
        <dbReference type="EMBL" id="KAK5112096.1"/>
    </source>
</evidence>
<dbReference type="Gene3D" id="3.60.10.10">
    <property type="entry name" value="Endonuclease/exonuclease/phosphatase"/>
    <property type="match status" value="1"/>
</dbReference>
<dbReference type="InterPro" id="IPR046985">
    <property type="entry name" value="IP5"/>
</dbReference>
<protein>
    <recommendedName>
        <fullName evidence="1">Inositol polyphosphate-related phosphatase domain-containing protein</fullName>
    </recommendedName>
</protein>
<dbReference type="Pfam" id="PF22669">
    <property type="entry name" value="Exo_endo_phos2"/>
    <property type="match status" value="1"/>
</dbReference>
<dbReference type="InterPro" id="IPR000300">
    <property type="entry name" value="IPPc"/>
</dbReference>
<dbReference type="InterPro" id="IPR036691">
    <property type="entry name" value="Endo/exonu/phosph_ase_sf"/>
</dbReference>
<dbReference type="Proteomes" id="UP001357485">
    <property type="component" value="Unassembled WGS sequence"/>
</dbReference>
<dbReference type="PANTHER" id="PTHR11200:SF286">
    <property type="entry name" value="5-PHOSPHATASE, PUTATIVE (AFU_ORTHOLOGUE AFUA_5G07600)-RELATED"/>
    <property type="match status" value="1"/>
</dbReference>
<organism evidence="2 3">
    <name type="scientific">Cryomyces antarcticus</name>
    <dbReference type="NCBI Taxonomy" id="329879"/>
    <lineage>
        <taxon>Eukaryota</taxon>
        <taxon>Fungi</taxon>
        <taxon>Dikarya</taxon>
        <taxon>Ascomycota</taxon>
        <taxon>Pezizomycotina</taxon>
        <taxon>Dothideomycetes</taxon>
        <taxon>Dothideomycetes incertae sedis</taxon>
        <taxon>Cryomyces</taxon>
    </lineage>
</organism>